<evidence type="ECO:0000313" key="2">
    <source>
        <dbReference type="Proteomes" id="UP000683310"/>
    </source>
</evidence>
<organism evidence="1 2">
    <name type="scientific">Nocardia tengchongensis</name>
    <dbReference type="NCBI Taxonomy" id="2055889"/>
    <lineage>
        <taxon>Bacteria</taxon>
        <taxon>Bacillati</taxon>
        <taxon>Actinomycetota</taxon>
        <taxon>Actinomycetes</taxon>
        <taxon>Mycobacteriales</taxon>
        <taxon>Nocardiaceae</taxon>
        <taxon>Nocardia</taxon>
    </lineage>
</organism>
<gene>
    <name evidence="1" type="ORF">KHQ06_25360</name>
</gene>
<reference evidence="1 2" key="1">
    <citation type="submission" date="2021-04" db="EMBL/GenBank/DDBJ databases">
        <title>Nocardia tengchongensis.</title>
        <authorList>
            <person name="Zhuang k."/>
            <person name="Ran Y."/>
            <person name="Li W."/>
        </authorList>
    </citation>
    <scope>NUCLEOTIDE SEQUENCE [LARGE SCALE GENOMIC DNA]</scope>
    <source>
        <strain evidence="1 2">CFH S0057</strain>
    </source>
</reference>
<protein>
    <submittedName>
        <fullName evidence="1">Uncharacterized protein</fullName>
    </submittedName>
</protein>
<dbReference type="RefSeq" id="WP_213555703.1">
    <property type="nucleotide sequence ID" value="NZ_JBHZDI010000051.1"/>
</dbReference>
<sequence length="52" mass="5754">MITADDHVIFDESLTANDPLQPVELDITGVLRLTLSDTRGSQDATCLRRRSP</sequence>
<name>A0ABX8CI83_9NOCA</name>
<accession>A0ABX8CI83</accession>
<keyword evidence="2" id="KW-1185">Reference proteome</keyword>
<dbReference type="EMBL" id="CP074371">
    <property type="protein sequence ID" value="QVI19671.1"/>
    <property type="molecule type" value="Genomic_DNA"/>
</dbReference>
<proteinExistence type="predicted"/>
<evidence type="ECO:0000313" key="1">
    <source>
        <dbReference type="EMBL" id="QVI19671.1"/>
    </source>
</evidence>
<dbReference type="Proteomes" id="UP000683310">
    <property type="component" value="Chromosome"/>
</dbReference>